<dbReference type="eggNOG" id="arCOG00656">
    <property type="taxonomic scope" value="Archaea"/>
</dbReference>
<dbReference type="SUPFAM" id="SSF102114">
    <property type="entry name" value="Radical SAM enzymes"/>
    <property type="match status" value="1"/>
</dbReference>
<evidence type="ECO:0000259" key="8">
    <source>
        <dbReference type="PROSITE" id="PS51918"/>
    </source>
</evidence>
<dbReference type="PROSITE" id="PS51918">
    <property type="entry name" value="RADICAL_SAM"/>
    <property type="match status" value="1"/>
</dbReference>
<comment type="cofactor">
    <cofactor evidence="6">
        <name>[4Fe-4S] cluster</name>
        <dbReference type="ChEBI" id="CHEBI:49883"/>
    </cofactor>
    <text evidence="6">Binds 1 [4Fe-4S] cluster. The cluster is coordinated with 3 cysteines and an exchangeable S-adenosyl-L-methionine.</text>
</comment>
<dbReference type="Pfam" id="PF19288">
    <property type="entry name" value="CofH_C"/>
    <property type="match status" value="1"/>
</dbReference>
<dbReference type="PANTHER" id="PTHR43076">
    <property type="entry name" value="FO SYNTHASE (COFH)"/>
    <property type="match status" value="1"/>
</dbReference>
<dbReference type="HOGENOM" id="CLU_040406_1_0_2"/>
<evidence type="ECO:0000256" key="6">
    <source>
        <dbReference type="PIRSR" id="PIRSR004762-1"/>
    </source>
</evidence>
<protein>
    <submittedName>
        <fullName evidence="9">Radical SAM domain protein</fullName>
    </submittedName>
</protein>
<reference evidence="9 10" key="1">
    <citation type="journal article" date="2010" name="Stand. Genomic Sci.">
        <title>Complete genome sequence of Archaeoglobus profundus type strain (AV18).</title>
        <authorList>
            <person name="von Jan M."/>
            <person name="Lapidus A."/>
            <person name="Del Rio T.G."/>
            <person name="Copeland A."/>
            <person name="Tice H."/>
            <person name="Cheng J.F."/>
            <person name="Lucas S."/>
            <person name="Chen F."/>
            <person name="Nolan M."/>
            <person name="Goodwin L."/>
            <person name="Han C."/>
            <person name="Pitluck S."/>
            <person name="Liolios K."/>
            <person name="Ivanova N."/>
            <person name="Mavromatis K."/>
            <person name="Ovchinnikova G."/>
            <person name="Chertkov O."/>
            <person name="Pati A."/>
            <person name="Chen A."/>
            <person name="Palaniappan K."/>
            <person name="Land M."/>
            <person name="Hauser L."/>
            <person name="Chang Y.J."/>
            <person name="Jeffries C.D."/>
            <person name="Saunders E."/>
            <person name="Brettin T."/>
            <person name="Detter J.C."/>
            <person name="Chain P."/>
            <person name="Eichinger K."/>
            <person name="Huber H."/>
            <person name="Spring S."/>
            <person name="Rohde M."/>
            <person name="Goker M."/>
            <person name="Wirth R."/>
            <person name="Woyke T."/>
            <person name="Bristow J."/>
            <person name="Eisen J.A."/>
            <person name="Markowitz V."/>
            <person name="Hugenholtz P."/>
            <person name="Kyrpides N.C."/>
            <person name="Klenk H.P."/>
        </authorList>
    </citation>
    <scope>NUCLEOTIDE SEQUENCE [LARGE SCALE GENOMIC DNA]</scope>
    <source>
        <strain evidence="10">DSM 5631 / JCM 9629 / NBRC 100127 / Av18</strain>
    </source>
</reference>
<evidence type="ECO:0000256" key="5">
    <source>
        <dbReference type="ARBA" id="ARBA00023014"/>
    </source>
</evidence>
<dbReference type="RefSeq" id="WP_012939591.1">
    <property type="nucleotide sequence ID" value="NC_013741.1"/>
</dbReference>
<keyword evidence="3" id="KW-0479">Metal-binding</keyword>
<dbReference type="Pfam" id="PF04055">
    <property type="entry name" value="Radical_SAM"/>
    <property type="match status" value="1"/>
</dbReference>
<evidence type="ECO:0000256" key="3">
    <source>
        <dbReference type="ARBA" id="ARBA00022723"/>
    </source>
</evidence>
<dbReference type="GeneID" id="8738833"/>
<dbReference type="SFLD" id="SFLDG01389">
    <property type="entry name" value="menaquinone_synthsis_involved"/>
    <property type="match status" value="1"/>
</dbReference>
<dbReference type="AlphaFoldDB" id="D2RG30"/>
<dbReference type="SFLD" id="SFLDF00342">
    <property type="entry name" value="cyclic_dehypoxanthine_futalosi"/>
    <property type="match status" value="1"/>
</dbReference>
<accession>D2RG30</accession>
<sequence length="339" mass="38681">MWTVKKIRELFEMDVHELGRIANSMNDNKVMFVINRHINYTNVCVSKCPLCAFWKDNGYLMSKEELLQKVDEAVQRGATELHIVGSHNPEVTVEYFEDIFSEIKRKYPNVVIKALTATEIHFLAKKEKCNVREILSRLKDAGLQMLPGGGAEILCNDIRRVICPNKAKAEEWLSVMKIAHEMGLKSNATILFGHIEDYRHRAIHLYKLWKLQEKTKGFVSLIPLVFHPENTQLKRWGLVKEKTNPIDILKTIAVARIVLSNFKSIRAYWVGLGEKLAQVALNYGANDVDGTIMEEKVTHSAGANSPTYMTVDRIIKLIKGAGKIPVQRDSFCNVMRVFN</sequence>
<gene>
    <name evidence="9" type="ordered locus">Arcpr_0184</name>
</gene>
<dbReference type="PIRSF" id="PIRSF004762">
    <property type="entry name" value="CHP00423"/>
    <property type="match status" value="1"/>
</dbReference>
<dbReference type="SFLD" id="SFLDS00029">
    <property type="entry name" value="Radical_SAM"/>
    <property type="match status" value="1"/>
</dbReference>
<name>D2RG30_ARCPA</name>
<dbReference type="GO" id="GO:0051539">
    <property type="term" value="F:4 iron, 4 sulfur cluster binding"/>
    <property type="evidence" value="ECO:0007669"/>
    <property type="project" value="UniProtKB-KW"/>
</dbReference>
<evidence type="ECO:0000313" key="9">
    <source>
        <dbReference type="EMBL" id="ADB57255.1"/>
    </source>
</evidence>
<dbReference type="InterPro" id="IPR007197">
    <property type="entry name" value="rSAM"/>
</dbReference>
<dbReference type="SFLD" id="SFLDG01064">
    <property type="entry name" value="F420__menaquinone_cofactor_bio"/>
    <property type="match status" value="1"/>
</dbReference>
<dbReference type="STRING" id="572546.Arcpr_0184"/>
<keyword evidence="2 6" id="KW-0949">S-adenosyl-L-methionine</keyword>
<keyword evidence="1 6" id="KW-0004">4Fe-4S</keyword>
<dbReference type="KEGG" id="apo:Arcpr_0184"/>
<dbReference type="InterPro" id="IPR013785">
    <property type="entry name" value="Aldolase_TIM"/>
</dbReference>
<dbReference type="PaxDb" id="572546-Arcpr_0184"/>
<evidence type="ECO:0000256" key="2">
    <source>
        <dbReference type="ARBA" id="ARBA00022691"/>
    </source>
</evidence>
<dbReference type="GO" id="GO:0044689">
    <property type="term" value="F:7,8-didemethyl-8-hydroxy-5-deazariboflavin synthase activity"/>
    <property type="evidence" value="ECO:0007669"/>
    <property type="project" value="TreeGrafter"/>
</dbReference>
<dbReference type="Proteomes" id="UP000001901">
    <property type="component" value="Chromosome"/>
</dbReference>
<dbReference type="InterPro" id="IPR034405">
    <property type="entry name" value="F420"/>
</dbReference>
<dbReference type="GO" id="GO:0046872">
    <property type="term" value="F:metal ion binding"/>
    <property type="evidence" value="ECO:0007669"/>
    <property type="project" value="UniProtKB-KW"/>
</dbReference>
<evidence type="ECO:0000256" key="4">
    <source>
        <dbReference type="ARBA" id="ARBA00023004"/>
    </source>
</evidence>
<dbReference type="InterPro" id="IPR058240">
    <property type="entry name" value="rSAM_sf"/>
</dbReference>
<dbReference type="OrthoDB" id="8186at2157"/>
<dbReference type="PANTHER" id="PTHR43076:SF7">
    <property type="entry name" value="AMINODEOXYFUTALOSINE SYNTHASE"/>
    <property type="match status" value="1"/>
</dbReference>
<keyword evidence="10" id="KW-1185">Reference proteome</keyword>
<feature type="binding site" evidence="7">
    <location>
        <position position="152"/>
    </location>
    <ligand>
        <name>S-adenosyl-L-methionine</name>
        <dbReference type="ChEBI" id="CHEBI:59789"/>
    </ligand>
</feature>
<proteinExistence type="predicted"/>
<organism evidence="9 10">
    <name type="scientific">Archaeoglobus profundus (strain DSM 5631 / JCM 9629 / NBRC 100127 / Av18)</name>
    <dbReference type="NCBI Taxonomy" id="572546"/>
    <lineage>
        <taxon>Archaea</taxon>
        <taxon>Methanobacteriati</taxon>
        <taxon>Methanobacteriota</taxon>
        <taxon>Archaeoglobi</taxon>
        <taxon>Archaeoglobales</taxon>
        <taxon>Archaeoglobaceae</taxon>
        <taxon>Archaeoglobus</taxon>
    </lineage>
</organism>
<feature type="domain" description="Radical SAM core" evidence="8">
    <location>
        <begin position="30"/>
        <end position="263"/>
    </location>
</feature>
<evidence type="ECO:0000256" key="7">
    <source>
        <dbReference type="PIRSR" id="PIRSR004762-2"/>
    </source>
</evidence>
<evidence type="ECO:0000256" key="1">
    <source>
        <dbReference type="ARBA" id="ARBA00022485"/>
    </source>
</evidence>
<keyword evidence="4 6" id="KW-0408">Iron</keyword>
<keyword evidence="5 6" id="KW-0411">Iron-sulfur</keyword>
<dbReference type="Gene3D" id="3.20.20.70">
    <property type="entry name" value="Aldolase class I"/>
    <property type="match status" value="1"/>
</dbReference>
<dbReference type="SFLD" id="SFLDF00343">
    <property type="entry name" value="aminofutalosine_synthase_(mqnE"/>
    <property type="match status" value="1"/>
</dbReference>
<evidence type="ECO:0000313" key="10">
    <source>
        <dbReference type="Proteomes" id="UP000001901"/>
    </source>
</evidence>
<dbReference type="GO" id="GO:0016765">
    <property type="term" value="F:transferase activity, transferring alkyl or aryl (other than methyl) groups"/>
    <property type="evidence" value="ECO:0007669"/>
    <property type="project" value="InterPro"/>
</dbReference>
<feature type="binding site" evidence="6">
    <location>
        <position position="48"/>
    </location>
    <ligand>
        <name>[4Fe-4S] cluster</name>
        <dbReference type="ChEBI" id="CHEBI:49883"/>
        <note>4Fe-4S-S-AdoMet</note>
    </ligand>
</feature>
<dbReference type="EMBL" id="CP001857">
    <property type="protein sequence ID" value="ADB57255.1"/>
    <property type="molecule type" value="Genomic_DNA"/>
</dbReference>
<feature type="binding site" evidence="6">
    <location>
        <position position="51"/>
    </location>
    <ligand>
        <name>[4Fe-4S] cluster</name>
        <dbReference type="ChEBI" id="CHEBI:49883"/>
        <note>4Fe-4S-S-AdoMet</note>
    </ligand>
</feature>
<feature type="binding site" evidence="6">
    <location>
        <position position="44"/>
    </location>
    <ligand>
        <name>[4Fe-4S] cluster</name>
        <dbReference type="ChEBI" id="CHEBI:49883"/>
        <note>4Fe-4S-S-AdoMet</note>
    </ligand>
</feature>
<dbReference type="InterPro" id="IPR045567">
    <property type="entry name" value="CofH/MnqC-like_C"/>
</dbReference>
<dbReference type="InterPro" id="IPR020050">
    <property type="entry name" value="FO_synthase_su2"/>
</dbReference>
<dbReference type="NCBIfam" id="TIGR00423">
    <property type="entry name" value="CofH family radical SAM protein"/>
    <property type="match status" value="1"/>
</dbReference>